<accession>A0A0J7YNX9</accession>
<dbReference type="EMBL" id="KQ120919">
    <property type="protein sequence ID" value="KMS64838.1"/>
    <property type="molecule type" value="Genomic_DNA"/>
</dbReference>
<dbReference type="Gramene" id="KMS64838">
    <property type="protein sequence ID" value="KMS64838"/>
    <property type="gene ID" value="BVRB_042150"/>
</dbReference>
<organism evidence="1 2">
    <name type="scientific">Beta vulgaris subsp. vulgaris</name>
    <name type="common">Beet</name>
    <dbReference type="NCBI Taxonomy" id="3555"/>
    <lineage>
        <taxon>Eukaryota</taxon>
        <taxon>Viridiplantae</taxon>
        <taxon>Streptophyta</taxon>
        <taxon>Embryophyta</taxon>
        <taxon>Tracheophyta</taxon>
        <taxon>Spermatophyta</taxon>
        <taxon>Magnoliopsida</taxon>
        <taxon>eudicotyledons</taxon>
        <taxon>Gunneridae</taxon>
        <taxon>Pentapetalae</taxon>
        <taxon>Caryophyllales</taxon>
        <taxon>Chenopodiaceae</taxon>
        <taxon>Betoideae</taxon>
        <taxon>Beta</taxon>
    </lineage>
</organism>
<evidence type="ECO:0000313" key="2">
    <source>
        <dbReference type="Proteomes" id="UP000035740"/>
    </source>
</evidence>
<protein>
    <submittedName>
        <fullName evidence="1">Uncharacterized protein</fullName>
    </submittedName>
</protein>
<reference evidence="1 2" key="1">
    <citation type="journal article" date="2014" name="Nature">
        <title>The genome of the recently domesticated crop plant sugar beet (Beta vulgaris).</title>
        <authorList>
            <person name="Dohm J.C."/>
            <person name="Minoche A.E."/>
            <person name="Holtgrawe D."/>
            <person name="Capella-Gutierrez S."/>
            <person name="Zakrzewski F."/>
            <person name="Tafer H."/>
            <person name="Rupp O."/>
            <person name="Sorensen T.R."/>
            <person name="Stracke R."/>
            <person name="Reinhardt R."/>
            <person name="Goesmann A."/>
            <person name="Kraft T."/>
            <person name="Schulz B."/>
            <person name="Stadler P.F."/>
            <person name="Schmidt T."/>
            <person name="Gabaldon T."/>
            <person name="Lehrach H."/>
            <person name="Weisshaar B."/>
            <person name="Himmelbauer H."/>
        </authorList>
    </citation>
    <scope>NUCLEOTIDE SEQUENCE [LARGE SCALE GENOMIC DNA]</scope>
    <source>
        <tissue evidence="1">Taproot</tissue>
    </source>
</reference>
<keyword evidence="2" id="KW-1185">Reference proteome</keyword>
<proteinExistence type="predicted"/>
<evidence type="ECO:0000313" key="1">
    <source>
        <dbReference type="EMBL" id="KMS64838.1"/>
    </source>
</evidence>
<feature type="non-terminal residue" evidence="1">
    <location>
        <position position="1"/>
    </location>
</feature>
<name>A0A0J7YNX9_BETVV</name>
<dbReference type="AlphaFoldDB" id="A0A0J7YNX9"/>
<sequence length="35" mass="4011">VVDSDIHHSQIKDALDSTSFVLFHSNPHFVWFGEV</sequence>
<gene>
    <name evidence="1" type="ORF">BVRB_042150</name>
</gene>
<dbReference type="Proteomes" id="UP000035740">
    <property type="component" value="Unassembled WGS sequence"/>
</dbReference>